<dbReference type="GeneTree" id="ENSGT00940000159236"/>
<dbReference type="SUPFAM" id="SSF48371">
    <property type="entry name" value="ARM repeat"/>
    <property type="match status" value="1"/>
</dbReference>
<evidence type="ECO:0000259" key="6">
    <source>
        <dbReference type="PROSITE" id="PS51335"/>
    </source>
</evidence>
<dbReference type="Pfam" id="PF04727">
    <property type="entry name" value="ELMO_CED12"/>
    <property type="match status" value="1"/>
</dbReference>
<dbReference type="Gene3D" id="2.30.29.30">
    <property type="entry name" value="Pleckstrin-homology domain (PH domain)/Phosphotyrosine-binding domain (PTB)"/>
    <property type="match status" value="1"/>
</dbReference>
<gene>
    <name evidence="7" type="primary">elmo2</name>
</gene>
<evidence type="ECO:0000256" key="3">
    <source>
        <dbReference type="ARBA" id="ARBA00023036"/>
    </source>
</evidence>
<keyword evidence="8" id="KW-1185">Reference proteome</keyword>
<comment type="function">
    <text evidence="4">Involved in cytoskeletal rearrangements required for phagocytosis of apoptotic cells and cell motility. Acts in association with DOCK1 and CRK. Was initially proposed to be required in complex with DOCK1 to activate Rac Rho small GTPases. May enhance the guanine nucleotide exchange factor (GEF) activity of DOCK1.</text>
</comment>
<sequence>MPPPSDIVKVAIEWPGANAQLIEMDQVLTALLCVLSWSLSGSEQFALRYADGPQLYITEQSRSEIKNGTILRLAISPARAARQLLERVQSHGIDARLEALKELAKLSADPTFAAEFINMEGIGTLARLVESGTHFGEMLAFTLTAFLELMDHGIVSWDLISLSFIKQIAGYVNQPMVDVSILQRSLAILESMVLNSHSLYHRVAQEITVGQLIGHLQVGNRPIKAEMAHQLYVLQVLTFNLLEERMMTKMDPNDQVKTHRFINVLGDAGLHCESGSHINKTNHVNPAMDFTQTPPGMLAVDNMLYLAKVHQDTYIRIVLENSSREDKHECPFGRCAIELTRMLCEILQVGELPNEGCNDYHPMFFTHDRAWEEFFCVCIQLLNKTWKEMRATAEDFNKVMQVVREQITRALAMKPSSLDQLKNKLRGLNYSEILRLRQSERMSQDDFQSPPIIELRERIQPEILELIKQQRLNRLCEGSCFRKLGNRRRQEKFWFCRLSLNHKVLHYGDLDESPQGEVPFELLSDKIPVSDIKSVVTGKDCPHMKEKSALKQNKVLELAFSVLYDPDETLNFVAPNKYEYCIWTDGLCALLGREMGSDLTRSDLDTLISMEMKLRLLDLENITIPEAPPPVPKEPSSYNFSYNYS</sequence>
<keyword evidence="2" id="KW-0581">Phagocytosis</keyword>
<dbReference type="Gene3D" id="1.25.10.10">
    <property type="entry name" value="Leucine-rich Repeat Variant"/>
    <property type="match status" value="1"/>
</dbReference>
<reference evidence="7" key="2">
    <citation type="submission" date="2025-08" db="UniProtKB">
        <authorList>
            <consortium name="Ensembl"/>
        </authorList>
    </citation>
    <scope>IDENTIFICATION</scope>
</reference>
<feature type="compositionally biased region" description="Polar residues" evidence="5">
    <location>
        <begin position="636"/>
        <end position="645"/>
    </location>
</feature>
<dbReference type="InterPro" id="IPR050868">
    <property type="entry name" value="ELMO_domain-containing"/>
</dbReference>
<dbReference type="CDD" id="cd13359">
    <property type="entry name" value="PH_ELMO1_CED-12"/>
    <property type="match status" value="1"/>
</dbReference>
<dbReference type="InterPro" id="IPR011989">
    <property type="entry name" value="ARM-like"/>
</dbReference>
<dbReference type="GO" id="GO:0006909">
    <property type="term" value="P:phagocytosis"/>
    <property type="evidence" value="ECO:0007669"/>
    <property type="project" value="UniProtKB-KW"/>
</dbReference>
<proteinExistence type="predicted"/>
<dbReference type="InterPro" id="IPR001849">
    <property type="entry name" value="PH_domain"/>
</dbReference>
<dbReference type="InterPro" id="IPR006816">
    <property type="entry name" value="ELMO_dom"/>
</dbReference>
<reference evidence="7" key="3">
    <citation type="submission" date="2025-09" db="UniProtKB">
        <authorList>
            <consortium name="Ensembl"/>
        </authorList>
    </citation>
    <scope>IDENTIFICATION</scope>
</reference>
<dbReference type="PROSITE" id="PS51335">
    <property type="entry name" value="ELMO"/>
    <property type="match status" value="1"/>
</dbReference>
<evidence type="ECO:0000256" key="1">
    <source>
        <dbReference type="ARBA" id="ARBA00022703"/>
    </source>
</evidence>
<dbReference type="Pfam" id="PF16457">
    <property type="entry name" value="PH_12"/>
    <property type="match status" value="1"/>
</dbReference>
<name>A0A3B5K823_TAKRU</name>
<keyword evidence="3" id="KW-0729">SH3-binding</keyword>
<dbReference type="FunFam" id="2.30.29.30:FF:000053">
    <property type="entry name" value="Engulfment and cell motility protein 1"/>
    <property type="match status" value="1"/>
</dbReference>
<evidence type="ECO:0000256" key="5">
    <source>
        <dbReference type="SAM" id="MobiDB-lite"/>
    </source>
</evidence>
<dbReference type="Ensembl" id="ENSTRUT00000051237.2">
    <property type="protein sequence ID" value="ENSTRUP00000051543.2"/>
    <property type="gene ID" value="ENSTRUG00000007008.3"/>
</dbReference>
<evidence type="ECO:0000256" key="4">
    <source>
        <dbReference type="ARBA" id="ARBA00024863"/>
    </source>
</evidence>
<dbReference type="InterPro" id="IPR016024">
    <property type="entry name" value="ARM-type_fold"/>
</dbReference>
<accession>A0A3B5K823</accession>
<protein>
    <submittedName>
        <fullName evidence="7">Engulfment and cell motility 2</fullName>
    </submittedName>
</protein>
<feature type="region of interest" description="Disordered" evidence="5">
    <location>
        <begin position="626"/>
        <end position="645"/>
    </location>
</feature>
<dbReference type="AlphaFoldDB" id="A0A3B5K823"/>
<dbReference type="PANTHER" id="PTHR12771">
    <property type="entry name" value="ENGULFMENT AND CELL MOTILITY"/>
    <property type="match status" value="1"/>
</dbReference>
<evidence type="ECO:0000313" key="8">
    <source>
        <dbReference type="Proteomes" id="UP000005226"/>
    </source>
</evidence>
<organism evidence="7 8">
    <name type="scientific">Takifugu rubripes</name>
    <name type="common">Japanese pufferfish</name>
    <name type="synonym">Fugu rubripes</name>
    <dbReference type="NCBI Taxonomy" id="31033"/>
    <lineage>
        <taxon>Eukaryota</taxon>
        <taxon>Metazoa</taxon>
        <taxon>Chordata</taxon>
        <taxon>Craniata</taxon>
        <taxon>Vertebrata</taxon>
        <taxon>Euteleostomi</taxon>
        <taxon>Actinopterygii</taxon>
        <taxon>Neopterygii</taxon>
        <taxon>Teleostei</taxon>
        <taxon>Neoteleostei</taxon>
        <taxon>Acanthomorphata</taxon>
        <taxon>Eupercaria</taxon>
        <taxon>Tetraodontiformes</taxon>
        <taxon>Tetradontoidea</taxon>
        <taxon>Tetraodontidae</taxon>
        <taxon>Takifugu</taxon>
    </lineage>
</organism>
<dbReference type="Pfam" id="PF11841">
    <property type="entry name" value="ELMO_ARM"/>
    <property type="match status" value="1"/>
</dbReference>
<dbReference type="InterPro" id="IPR011993">
    <property type="entry name" value="PH-like_dom_sf"/>
</dbReference>
<dbReference type="SUPFAM" id="SSF50729">
    <property type="entry name" value="PH domain-like"/>
    <property type="match status" value="1"/>
</dbReference>
<dbReference type="InterPro" id="IPR024574">
    <property type="entry name" value="ELMO_ARM"/>
</dbReference>
<evidence type="ECO:0000256" key="2">
    <source>
        <dbReference type="ARBA" id="ARBA00022907"/>
    </source>
</evidence>
<dbReference type="GO" id="GO:0007015">
    <property type="term" value="P:actin filament organization"/>
    <property type="evidence" value="ECO:0007669"/>
    <property type="project" value="TreeGrafter"/>
</dbReference>
<dbReference type="Proteomes" id="UP000005226">
    <property type="component" value="Chromosome 19"/>
</dbReference>
<evidence type="ECO:0000313" key="7">
    <source>
        <dbReference type="Ensembl" id="ENSTRUP00000051543.2"/>
    </source>
</evidence>
<dbReference type="GO" id="GO:0017124">
    <property type="term" value="F:SH3 domain binding"/>
    <property type="evidence" value="ECO:0007669"/>
    <property type="project" value="UniProtKB-KW"/>
</dbReference>
<reference evidence="7 8" key="1">
    <citation type="journal article" date="2011" name="Genome Biol. Evol.">
        <title>Integration of the genetic map and genome assembly of fugu facilitates insights into distinct features of genome evolution in teleosts and mammals.</title>
        <authorList>
            <person name="Kai W."/>
            <person name="Kikuchi K."/>
            <person name="Tohari S."/>
            <person name="Chew A.K."/>
            <person name="Tay A."/>
            <person name="Fujiwara A."/>
            <person name="Hosoya S."/>
            <person name="Suetake H."/>
            <person name="Naruse K."/>
            <person name="Brenner S."/>
            <person name="Suzuki Y."/>
            <person name="Venkatesh B."/>
        </authorList>
    </citation>
    <scope>NUCLEOTIDE SEQUENCE [LARGE SCALE GENOMIC DNA]</scope>
</reference>
<dbReference type="GO" id="GO:0048870">
    <property type="term" value="P:cell motility"/>
    <property type="evidence" value="ECO:0007669"/>
    <property type="project" value="TreeGrafter"/>
</dbReference>
<dbReference type="Gene3D" id="6.10.250.810">
    <property type="match status" value="1"/>
</dbReference>
<feature type="domain" description="ELMO" evidence="6">
    <location>
        <begin position="229"/>
        <end position="411"/>
    </location>
</feature>
<keyword evidence="1" id="KW-0053">Apoptosis</keyword>
<dbReference type="GO" id="GO:0006915">
    <property type="term" value="P:apoptotic process"/>
    <property type="evidence" value="ECO:0007669"/>
    <property type="project" value="UniProtKB-KW"/>
</dbReference>
<dbReference type="PANTHER" id="PTHR12771:SF8">
    <property type="entry name" value="ENGULFMENT AND CELL MOTILITY PROTEIN 2"/>
    <property type="match status" value="1"/>
</dbReference>